<protein>
    <submittedName>
        <fullName evidence="7">TolC family protein</fullName>
    </submittedName>
</protein>
<dbReference type="AlphaFoldDB" id="A0AAE3TDA5"/>
<feature type="non-terminal residue" evidence="7">
    <location>
        <position position="1"/>
    </location>
</feature>
<evidence type="ECO:0000256" key="5">
    <source>
        <dbReference type="ARBA" id="ARBA00023237"/>
    </source>
</evidence>
<accession>A0AAE3TDA5</accession>
<reference evidence="7" key="1">
    <citation type="submission" date="2023-03" db="EMBL/GenBank/DDBJ databases">
        <title>Stygiobacter electus gen. nov., sp. nov., facultatively anaerobic thermotolerant bacterium of the class Ignavibacteria from a well of Yessentuki mineral water deposit.</title>
        <authorList>
            <person name="Podosokorskaya O.A."/>
            <person name="Elcheninov A.G."/>
            <person name="Petrova N.F."/>
            <person name="Zavarzina D.G."/>
            <person name="Kublanov I.V."/>
            <person name="Merkel A.Y."/>
        </authorList>
    </citation>
    <scope>NUCLEOTIDE SEQUENCE</scope>
    <source>
        <strain evidence="7">09-Me</strain>
    </source>
</reference>
<dbReference type="GO" id="GO:0009279">
    <property type="term" value="C:cell outer membrane"/>
    <property type="evidence" value="ECO:0007669"/>
    <property type="project" value="UniProtKB-SubCell"/>
</dbReference>
<dbReference type="PANTHER" id="PTHR30026:SF20">
    <property type="entry name" value="OUTER MEMBRANE PROTEIN TOLC"/>
    <property type="match status" value="1"/>
</dbReference>
<organism evidence="7 8">
    <name type="scientific">Stygiobacter electus</name>
    <dbReference type="NCBI Taxonomy" id="3032292"/>
    <lineage>
        <taxon>Bacteria</taxon>
        <taxon>Pseudomonadati</taxon>
        <taxon>Ignavibacteriota</taxon>
        <taxon>Ignavibacteria</taxon>
        <taxon>Ignavibacteriales</taxon>
        <taxon>Melioribacteraceae</taxon>
        <taxon>Stygiobacter</taxon>
    </lineage>
</organism>
<evidence type="ECO:0000313" key="8">
    <source>
        <dbReference type="Proteomes" id="UP001221302"/>
    </source>
</evidence>
<comment type="caution">
    <text evidence="7">The sequence shown here is derived from an EMBL/GenBank/DDBJ whole genome shotgun (WGS) entry which is preliminary data.</text>
</comment>
<evidence type="ECO:0000256" key="2">
    <source>
        <dbReference type="ARBA" id="ARBA00022452"/>
    </source>
</evidence>
<evidence type="ECO:0000313" key="7">
    <source>
        <dbReference type="EMBL" id="MDF1613258.1"/>
    </source>
</evidence>
<dbReference type="Proteomes" id="UP001221302">
    <property type="component" value="Unassembled WGS sequence"/>
</dbReference>
<dbReference type="RefSeq" id="WP_321537031.1">
    <property type="nucleotide sequence ID" value="NZ_JARGDL010000033.1"/>
</dbReference>
<evidence type="ECO:0000256" key="6">
    <source>
        <dbReference type="SAM" id="Coils"/>
    </source>
</evidence>
<evidence type="ECO:0000256" key="1">
    <source>
        <dbReference type="ARBA" id="ARBA00004442"/>
    </source>
</evidence>
<feature type="coiled-coil region" evidence="6">
    <location>
        <begin position="338"/>
        <end position="365"/>
    </location>
</feature>
<dbReference type="GO" id="GO:0015288">
    <property type="term" value="F:porin activity"/>
    <property type="evidence" value="ECO:0007669"/>
    <property type="project" value="TreeGrafter"/>
</dbReference>
<dbReference type="GO" id="GO:1990281">
    <property type="term" value="C:efflux pump complex"/>
    <property type="evidence" value="ECO:0007669"/>
    <property type="project" value="TreeGrafter"/>
</dbReference>
<keyword evidence="3" id="KW-0812">Transmembrane</keyword>
<keyword evidence="5" id="KW-0998">Cell outer membrane</keyword>
<evidence type="ECO:0000256" key="3">
    <source>
        <dbReference type="ARBA" id="ARBA00022692"/>
    </source>
</evidence>
<sequence>GNQTFAQKNLDYYLNTAYQNNPAIIEQKNLISINNLQRDLDYAQYSGFQMYLSANYLFAPYFNNSSGIITSNPDQNAIGYDAGITNGGLYSAQFNIEKNIFNGALNDSLTKQRMITENTAKNNIELLKRDLRKQVTDQYLQTYLSYQLYNMTKELSSYLKDQLKILGELVENGMAKQSEYLLLSVEIENQNIAANDYYSQFTSNLYNLNSLCGIKGRSIVELENVSLELRDKKFGSVIFKKFELDSLAVENQQQIFETKYQPQVSLFFNTGLNAVELNNIQRKFGLSAGVNFSLPIFDGNQRSITQQQTKVSIETINSYKSNLGVLLDNQRSSSLNKLKNLKINLINLSKQIESYNTVIKLSERELRQGQLSMIEYLTILKNFSDFKKNKITAETNYQLEINNYNYWNF</sequence>
<dbReference type="GO" id="GO:0015562">
    <property type="term" value="F:efflux transmembrane transporter activity"/>
    <property type="evidence" value="ECO:0007669"/>
    <property type="project" value="InterPro"/>
</dbReference>
<keyword evidence="8" id="KW-1185">Reference proteome</keyword>
<keyword evidence="2" id="KW-1134">Transmembrane beta strand</keyword>
<comment type="subcellular location">
    <subcellularLocation>
        <location evidence="1">Cell outer membrane</location>
    </subcellularLocation>
</comment>
<evidence type="ECO:0000256" key="4">
    <source>
        <dbReference type="ARBA" id="ARBA00023136"/>
    </source>
</evidence>
<name>A0AAE3TDA5_9BACT</name>
<gene>
    <name evidence="7" type="ORF">P0M35_13930</name>
</gene>
<proteinExistence type="predicted"/>
<keyword evidence="6" id="KW-0175">Coiled coil</keyword>
<dbReference type="EMBL" id="JARGDL010000033">
    <property type="protein sequence ID" value="MDF1613258.1"/>
    <property type="molecule type" value="Genomic_DNA"/>
</dbReference>
<dbReference type="PANTHER" id="PTHR30026">
    <property type="entry name" value="OUTER MEMBRANE PROTEIN TOLC"/>
    <property type="match status" value="1"/>
</dbReference>
<dbReference type="InterPro" id="IPR051906">
    <property type="entry name" value="TolC-like"/>
</dbReference>
<keyword evidence="4" id="KW-0472">Membrane</keyword>
<dbReference type="SUPFAM" id="SSF56954">
    <property type="entry name" value="Outer membrane efflux proteins (OEP)"/>
    <property type="match status" value="1"/>
</dbReference>
<dbReference type="Gene3D" id="1.20.1600.10">
    <property type="entry name" value="Outer membrane efflux proteins (OEP)"/>
    <property type="match status" value="1"/>
</dbReference>